<protein>
    <recommendedName>
        <fullName evidence="2">Peptidase C19 ubiquitin carboxyl-terminal hydrolase domain-containing protein</fullName>
    </recommendedName>
</protein>
<feature type="region of interest" description="Disordered" evidence="1">
    <location>
        <begin position="271"/>
        <end position="294"/>
    </location>
</feature>
<feature type="region of interest" description="Disordered" evidence="1">
    <location>
        <begin position="375"/>
        <end position="417"/>
    </location>
</feature>
<evidence type="ECO:0000256" key="1">
    <source>
        <dbReference type="SAM" id="MobiDB-lite"/>
    </source>
</evidence>
<dbReference type="Pfam" id="PF00443">
    <property type="entry name" value="UCH"/>
    <property type="match status" value="1"/>
</dbReference>
<dbReference type="Proteomes" id="UP000663829">
    <property type="component" value="Unassembled WGS sequence"/>
</dbReference>
<organism evidence="3 5">
    <name type="scientific">Didymodactylos carnosus</name>
    <dbReference type="NCBI Taxonomy" id="1234261"/>
    <lineage>
        <taxon>Eukaryota</taxon>
        <taxon>Metazoa</taxon>
        <taxon>Spiralia</taxon>
        <taxon>Gnathifera</taxon>
        <taxon>Rotifera</taxon>
        <taxon>Eurotatoria</taxon>
        <taxon>Bdelloidea</taxon>
        <taxon>Philodinida</taxon>
        <taxon>Philodinidae</taxon>
        <taxon>Didymodactylos</taxon>
    </lineage>
</organism>
<proteinExistence type="predicted"/>
<dbReference type="InterPro" id="IPR001394">
    <property type="entry name" value="Peptidase_C19_UCH"/>
</dbReference>
<dbReference type="GO" id="GO:0016579">
    <property type="term" value="P:protein deubiquitination"/>
    <property type="evidence" value="ECO:0007669"/>
    <property type="project" value="InterPro"/>
</dbReference>
<dbReference type="EMBL" id="CAJOBC010001966">
    <property type="protein sequence ID" value="CAF3708278.1"/>
    <property type="molecule type" value="Genomic_DNA"/>
</dbReference>
<evidence type="ECO:0000259" key="2">
    <source>
        <dbReference type="Pfam" id="PF00443"/>
    </source>
</evidence>
<dbReference type="AlphaFoldDB" id="A0A814BJM1"/>
<feature type="domain" description="Peptidase C19 ubiquitin carboxyl-terminal hydrolase" evidence="2">
    <location>
        <begin position="2"/>
        <end position="185"/>
    </location>
</feature>
<evidence type="ECO:0000313" key="3">
    <source>
        <dbReference type="EMBL" id="CAF0930217.1"/>
    </source>
</evidence>
<dbReference type="GO" id="GO:0004843">
    <property type="term" value="F:cysteine-type deubiquitinase activity"/>
    <property type="evidence" value="ECO:0007669"/>
    <property type="project" value="InterPro"/>
</dbReference>
<feature type="compositionally biased region" description="Low complexity" evidence="1">
    <location>
        <begin position="275"/>
        <end position="289"/>
    </location>
</feature>
<accession>A0A814BJM1</accession>
<dbReference type="InterPro" id="IPR038765">
    <property type="entry name" value="Papain-like_cys_pep_sf"/>
</dbReference>
<evidence type="ECO:0000313" key="5">
    <source>
        <dbReference type="Proteomes" id="UP000663829"/>
    </source>
</evidence>
<dbReference type="Proteomes" id="UP000681722">
    <property type="component" value="Unassembled WGS sequence"/>
</dbReference>
<dbReference type="SUPFAM" id="SSF54001">
    <property type="entry name" value="Cysteine proteinases"/>
    <property type="match status" value="1"/>
</dbReference>
<comment type="caution">
    <text evidence="3">The sequence shown here is derived from an EMBL/GenBank/DDBJ whole genome shotgun (WGS) entry which is preliminary data.</text>
</comment>
<sequence length="417" mass="46364">MGGTCYVNACIQVLASTKFAPLLRPTNEVDVLLQLDSIAFINRLHYVDSKYVVGVQQDADEFMAQAFFTMASSTVTCQLCHSLYDEIACKSQATFHWSSIIMHAFGFKLIEQRHCRQCGDDTQNSEEQCIRRGWVMSKIQLKRFRSDDTKICMIMEYPETLDSPFIVPEEDQSHSSSRYTLYGMCYDHLCRQVRKILDLEEIVNKTKSALSSQLLRHTTTTPLAPITGRTPFLDRLNIDLTLSNIADGHSVLGRTTNGSSIGYTANTLKSTASKSSELTSPPPSLSTLEQRSAHRTTLHPSIIDTSLPSLTTPSTTAISVNTREECVMSVGRHGNDEETTERQKPLFVTTMSTSFSQTENGSALEPIGSMIFGPGPGPDDKNLFKPGPEPDPMIKIYSNPERTRTRSNKILGSEPNN</sequence>
<evidence type="ECO:0000313" key="4">
    <source>
        <dbReference type="EMBL" id="CAF3708278.1"/>
    </source>
</evidence>
<gene>
    <name evidence="3" type="ORF">GPM918_LOCUS10140</name>
    <name evidence="4" type="ORF">SRO942_LOCUS10141</name>
</gene>
<reference evidence="3" key="1">
    <citation type="submission" date="2021-02" db="EMBL/GenBank/DDBJ databases">
        <authorList>
            <person name="Nowell W R."/>
        </authorList>
    </citation>
    <scope>NUCLEOTIDE SEQUENCE</scope>
</reference>
<dbReference type="Gene3D" id="3.90.70.10">
    <property type="entry name" value="Cysteine proteinases"/>
    <property type="match status" value="1"/>
</dbReference>
<keyword evidence="5" id="KW-1185">Reference proteome</keyword>
<dbReference type="OrthoDB" id="420187at2759"/>
<name>A0A814BJM1_9BILA</name>
<dbReference type="EMBL" id="CAJNOQ010001966">
    <property type="protein sequence ID" value="CAF0930217.1"/>
    <property type="molecule type" value="Genomic_DNA"/>
</dbReference>
<feature type="compositionally biased region" description="Polar residues" evidence="1">
    <location>
        <begin position="408"/>
        <end position="417"/>
    </location>
</feature>